<feature type="compositionally biased region" description="Basic and acidic residues" evidence="1">
    <location>
        <begin position="414"/>
        <end position="438"/>
    </location>
</feature>
<gene>
    <name evidence="2" type="ORF">psal_cds_25</name>
</gene>
<evidence type="ECO:0000256" key="1">
    <source>
        <dbReference type="SAM" id="MobiDB-lite"/>
    </source>
</evidence>
<feature type="compositionally biased region" description="Low complexity" evidence="1">
    <location>
        <begin position="366"/>
        <end position="375"/>
    </location>
</feature>
<keyword evidence="3" id="KW-1185">Reference proteome</keyword>
<protein>
    <submittedName>
        <fullName evidence="2">Uncharacterized protein</fullName>
    </submittedName>
</protein>
<feature type="region of interest" description="Disordered" evidence="1">
    <location>
        <begin position="1"/>
        <end position="48"/>
    </location>
</feature>
<name>S4VZC6_9VIRU</name>
<dbReference type="Proteomes" id="UP000204584">
    <property type="component" value="Segment"/>
</dbReference>
<dbReference type="KEGG" id="vg:16605179"/>
<dbReference type="GeneID" id="16605179"/>
<feature type="compositionally biased region" description="Polar residues" evidence="1">
    <location>
        <begin position="512"/>
        <end position="521"/>
    </location>
</feature>
<evidence type="ECO:0000313" key="3">
    <source>
        <dbReference type="Proteomes" id="UP000204584"/>
    </source>
</evidence>
<accession>S4VZC6</accession>
<feature type="region of interest" description="Disordered" evidence="1">
    <location>
        <begin position="303"/>
        <end position="523"/>
    </location>
</feature>
<sequence length="538" mass="58741">MQATMPEELAPATTHATADAEQQQQRRQASLGKRKPGAQPMVGDPKDMRSPQDLFEAWYLKSGASAHGLKPSAKMARRAWHKMLPPRAAAMATKWCRSYWDRQCAANLAARHGQTYVAADRVRKTDDGKCVSLADLVRQISGSDRGERGREIVARVIAALESAGWCFARKRAESSRRERVVDLDMLAPLISALAITLSNEPERASVAAYWGSTAHAMLLLGRQENTPGDDADHATSVQTPYGLDMQFAVVPAVVAPTPATMVPATEPATSHAVPATSVLQHVRPPLPTIMPYDLRPPVRGTAHTTTTTPWHVATPTDGPSRHGFAQAASPDVADNAGHGEFLCPTHGSRSTVPLYPRTAQEQTQTSSSGGNNNNSDNPIWLDDDDDDDDNAIDAFFGEGTTGADELDLNNPPPLRDDSDVVKEDNGRVKIEVKDETNEPKNSTKRKWTSRGDAEDEGTETEDEDEAWTGGQSGPESPIEVDYPPTRPTDLLGLCLKRRRTTTSRANRANGTDNETQANSNIIEDDNEDQWRVWHNVRV</sequence>
<feature type="compositionally biased region" description="Low complexity" evidence="1">
    <location>
        <begin position="303"/>
        <end position="316"/>
    </location>
</feature>
<dbReference type="RefSeq" id="YP_008436454.1">
    <property type="nucleotide sequence ID" value="NC_022098.1"/>
</dbReference>
<reference evidence="2 3" key="1">
    <citation type="journal article" date="2013" name="Science">
        <title>Pandoraviruses: amoeba viruses with genomes up to 2.5 Mb reaching that of parasitic eukaryotes.</title>
        <authorList>
            <person name="Philippe N."/>
            <person name="Legendre M."/>
            <person name="Doutre G."/>
            <person name="Coute Y."/>
            <person name="Poirot O."/>
            <person name="Lescot M."/>
            <person name="Arslan D."/>
            <person name="Seltzer V."/>
            <person name="Bertaux L."/>
            <person name="Bruley C."/>
            <person name="Garin J."/>
            <person name="Claverie J.M."/>
            <person name="Abergel C."/>
        </authorList>
    </citation>
    <scope>NUCLEOTIDE SEQUENCE [LARGE SCALE GENOMIC DNA]</scope>
</reference>
<feature type="compositionally biased region" description="Acidic residues" evidence="1">
    <location>
        <begin position="381"/>
        <end position="391"/>
    </location>
</feature>
<organism evidence="2 3">
    <name type="scientific">Pandoravirus salinus</name>
    <dbReference type="NCBI Taxonomy" id="1349410"/>
    <lineage>
        <taxon>Viruses</taxon>
        <taxon>Pandoravirus</taxon>
    </lineage>
</organism>
<proteinExistence type="predicted"/>
<dbReference type="EMBL" id="KC977571">
    <property type="protein sequence ID" value="AGO83392.1"/>
    <property type="molecule type" value="Genomic_DNA"/>
</dbReference>
<feature type="compositionally biased region" description="Low complexity" evidence="1">
    <location>
        <begin position="502"/>
        <end position="511"/>
    </location>
</feature>
<evidence type="ECO:0000313" key="2">
    <source>
        <dbReference type="EMBL" id="AGO83392.1"/>
    </source>
</evidence>
<feature type="compositionally biased region" description="Acidic residues" evidence="1">
    <location>
        <begin position="453"/>
        <end position="466"/>
    </location>
</feature>